<dbReference type="PANTHER" id="PTHR12668">
    <property type="entry name" value="TRANSMEMBRANE PROTEIN 14, 15"/>
    <property type="match status" value="1"/>
</dbReference>
<dbReference type="Pfam" id="PF03647">
    <property type="entry name" value="Tmemb_14"/>
    <property type="match status" value="1"/>
</dbReference>
<keyword evidence="4" id="KW-1133">Transmembrane helix</keyword>
<dbReference type="GO" id="GO:0031966">
    <property type="term" value="C:mitochondrial membrane"/>
    <property type="evidence" value="ECO:0007669"/>
    <property type="project" value="TreeGrafter"/>
</dbReference>
<dbReference type="InterPro" id="IPR005349">
    <property type="entry name" value="TMEM14"/>
</dbReference>
<comment type="similarity">
    <text evidence="2">Belongs to the TMEM14 family.</text>
</comment>
<evidence type="ECO:0000313" key="7">
    <source>
        <dbReference type="Proteomes" id="UP000076408"/>
    </source>
</evidence>
<dbReference type="EnsemblMetazoa" id="ASTEI06464-RA">
    <property type="protein sequence ID" value="ASTEI06464-PA"/>
    <property type="gene ID" value="ASTEI06464"/>
</dbReference>
<keyword evidence="3" id="KW-0812">Transmembrane</keyword>
<dbReference type="OMA" id="LQGQTWG"/>
<dbReference type="AlphaFoldDB" id="A0A182YDC9"/>
<dbReference type="VEuPathDB" id="VectorBase:ASTEI06464"/>
<evidence type="ECO:0000256" key="2">
    <source>
        <dbReference type="ARBA" id="ARBA00007590"/>
    </source>
</evidence>
<comment type="subcellular location">
    <subcellularLocation>
        <location evidence="1">Membrane</location>
    </subcellularLocation>
</comment>
<protein>
    <submittedName>
        <fullName evidence="6">Uncharacterized protein</fullName>
    </submittedName>
</protein>
<evidence type="ECO:0000313" key="6">
    <source>
        <dbReference type="EnsemblMetazoa" id="ASTEI06464-PA"/>
    </source>
</evidence>
<evidence type="ECO:0000256" key="1">
    <source>
        <dbReference type="ARBA" id="ARBA00004370"/>
    </source>
</evidence>
<reference evidence="7" key="1">
    <citation type="journal article" date="2014" name="Genome Biol.">
        <title>Genome analysis of a major urban malaria vector mosquito, Anopheles stephensi.</title>
        <authorList>
            <person name="Jiang X."/>
            <person name="Peery A."/>
            <person name="Hall A.B."/>
            <person name="Sharma A."/>
            <person name="Chen X.G."/>
            <person name="Waterhouse R.M."/>
            <person name="Komissarov A."/>
            <person name="Riehle M.M."/>
            <person name="Shouche Y."/>
            <person name="Sharakhova M.V."/>
            <person name="Lawson D."/>
            <person name="Pakpour N."/>
            <person name="Arensburger P."/>
            <person name="Davidson V.L."/>
            <person name="Eiglmeier K."/>
            <person name="Emrich S."/>
            <person name="George P."/>
            <person name="Kennedy R.C."/>
            <person name="Mane S.P."/>
            <person name="Maslen G."/>
            <person name="Oringanje C."/>
            <person name="Qi Y."/>
            <person name="Settlage R."/>
            <person name="Tojo M."/>
            <person name="Tubio J.M."/>
            <person name="Unger M.F."/>
            <person name="Wang B."/>
            <person name="Vernick K.D."/>
            <person name="Ribeiro J.M."/>
            <person name="James A.A."/>
            <person name="Michel K."/>
            <person name="Riehle M.A."/>
            <person name="Luckhart S."/>
            <person name="Sharakhov I.V."/>
            <person name="Tu Z."/>
        </authorList>
    </citation>
    <scope>NUCLEOTIDE SEQUENCE [LARGE SCALE GENOMIC DNA]</scope>
    <source>
        <strain evidence="7">Indian</strain>
    </source>
</reference>
<organism evidence="6 7">
    <name type="scientific">Anopheles stephensi</name>
    <name type="common">Indo-Pakistan malaria mosquito</name>
    <dbReference type="NCBI Taxonomy" id="30069"/>
    <lineage>
        <taxon>Eukaryota</taxon>
        <taxon>Metazoa</taxon>
        <taxon>Ecdysozoa</taxon>
        <taxon>Arthropoda</taxon>
        <taxon>Hexapoda</taxon>
        <taxon>Insecta</taxon>
        <taxon>Pterygota</taxon>
        <taxon>Neoptera</taxon>
        <taxon>Endopterygota</taxon>
        <taxon>Diptera</taxon>
        <taxon>Nematocera</taxon>
        <taxon>Culicoidea</taxon>
        <taxon>Culicidae</taxon>
        <taxon>Anophelinae</taxon>
        <taxon>Anopheles</taxon>
    </lineage>
</organism>
<dbReference type="GO" id="GO:0070453">
    <property type="term" value="P:regulation of heme biosynthetic process"/>
    <property type="evidence" value="ECO:0007669"/>
    <property type="project" value="TreeGrafter"/>
</dbReference>
<name>A0A182YDC9_ANOST</name>
<keyword evidence="5" id="KW-0472">Membrane</keyword>
<dbReference type="VEuPathDB" id="VectorBase:ASTEI20_040832"/>
<keyword evidence="7" id="KW-1185">Reference proteome</keyword>
<reference evidence="6" key="2">
    <citation type="submission" date="2020-05" db="UniProtKB">
        <authorList>
            <consortium name="EnsemblMetazoa"/>
        </authorList>
    </citation>
    <scope>IDENTIFICATION</scope>
    <source>
        <strain evidence="6">Indian</strain>
    </source>
</reference>
<dbReference type="Gene3D" id="1.10.10.1740">
    <property type="entry name" value="Transmembrane protein 14-like"/>
    <property type="match status" value="1"/>
</dbReference>
<evidence type="ECO:0000256" key="3">
    <source>
        <dbReference type="ARBA" id="ARBA00022692"/>
    </source>
</evidence>
<dbReference type="VEuPathDB" id="VectorBase:ASTE009310"/>
<evidence type="ECO:0000256" key="4">
    <source>
        <dbReference type="ARBA" id="ARBA00022989"/>
    </source>
</evidence>
<dbReference type="Proteomes" id="UP000076408">
    <property type="component" value="Unassembled WGS sequence"/>
</dbReference>
<sequence>MIDFVGIVFALLIIVGGVVGYMRAGSVVSLYAGLVFGVAIGAGAWCNSLQEPFPYVQLFVLSVLIIVMMIRFYKTRAFMPPGMILLLSLCVMVWTVFIYGDYFSFISGSNDKPIPVNGTINVAVSDGRKLE</sequence>
<dbReference type="InterPro" id="IPR044890">
    <property type="entry name" value="TMEM14_sf"/>
</dbReference>
<accession>A0A182YDC9</accession>
<evidence type="ECO:0000256" key="5">
    <source>
        <dbReference type="ARBA" id="ARBA00023136"/>
    </source>
</evidence>
<proteinExistence type="inferred from homology"/>
<dbReference type="PANTHER" id="PTHR12668:SF43">
    <property type="entry name" value="TRANSMEMBRANE PROTEIN 14 HOMOLOG"/>
    <property type="match status" value="1"/>
</dbReference>